<dbReference type="AlphaFoldDB" id="A0A0F9EK05"/>
<comment type="caution">
    <text evidence="1">The sequence shown here is derived from an EMBL/GenBank/DDBJ whole genome shotgun (WGS) entry which is preliminary data.</text>
</comment>
<reference evidence="1" key="1">
    <citation type="journal article" date="2015" name="Nature">
        <title>Complex archaea that bridge the gap between prokaryotes and eukaryotes.</title>
        <authorList>
            <person name="Spang A."/>
            <person name="Saw J.H."/>
            <person name="Jorgensen S.L."/>
            <person name="Zaremba-Niedzwiedzka K."/>
            <person name="Martijn J."/>
            <person name="Lind A.E."/>
            <person name="van Eijk R."/>
            <person name="Schleper C."/>
            <person name="Guy L."/>
            <person name="Ettema T.J."/>
        </authorList>
    </citation>
    <scope>NUCLEOTIDE SEQUENCE</scope>
</reference>
<accession>A0A0F9EK05</accession>
<gene>
    <name evidence="1" type="ORF">LCGC14_2064850</name>
</gene>
<name>A0A0F9EK05_9ZZZZ</name>
<organism evidence="1">
    <name type="scientific">marine sediment metagenome</name>
    <dbReference type="NCBI Taxonomy" id="412755"/>
    <lineage>
        <taxon>unclassified sequences</taxon>
        <taxon>metagenomes</taxon>
        <taxon>ecological metagenomes</taxon>
    </lineage>
</organism>
<proteinExistence type="predicted"/>
<dbReference type="EMBL" id="LAZR01024650">
    <property type="protein sequence ID" value="KKL74443.1"/>
    <property type="molecule type" value="Genomic_DNA"/>
</dbReference>
<evidence type="ECO:0000313" key="1">
    <source>
        <dbReference type="EMBL" id="KKL74443.1"/>
    </source>
</evidence>
<sequence length="68" mass="7546">MKIQGRELSINHHCLDKVTYVPGHVKGNAGHPDCQQGVIISWNDTVVKVLYCDGRTVQSTDPDDLVWG</sequence>
<protein>
    <submittedName>
        <fullName evidence="1">Uncharacterized protein</fullName>
    </submittedName>
</protein>